<proteinExistence type="predicted"/>
<dbReference type="EMBL" id="BSVB01000001">
    <property type="protein sequence ID" value="GMA93742.1"/>
    <property type="molecule type" value="Genomic_DNA"/>
</dbReference>
<accession>A0ABQ6K1C1</accession>
<dbReference type="RefSeq" id="WP_284252681.1">
    <property type="nucleotide sequence ID" value="NZ_BAAAQO010000003.1"/>
</dbReference>
<keyword evidence="2" id="KW-1185">Reference proteome</keyword>
<dbReference type="CDD" id="cd02603">
    <property type="entry name" value="HAD_sEH-N_like"/>
    <property type="match status" value="1"/>
</dbReference>
<sequence length="208" mass="22670">MAISIPGKVVVFDYGEVISRTPAPGAQAELAALAGTDLATLQEAWLRHRHELDHGTLGVVEYWQTMARELGTEWGIRRIHELWARDFASWFTLEPETGDLIGELHDGGTRIALLSNAGFDYGDPFRFWPLGSLMERVFVSAELGLLKPDPEIYRRVMDELGVGPSGTVFVDNKAENVDAAAALGITAHHFTGAPGLRTFLEGLAEAAA</sequence>
<protein>
    <submittedName>
        <fullName evidence="1">Haloacid dehalogenase</fullName>
    </submittedName>
</protein>
<dbReference type="SFLD" id="SFLDS00003">
    <property type="entry name" value="Haloacid_Dehalogenase"/>
    <property type="match status" value="1"/>
</dbReference>
<dbReference type="SFLD" id="SFLDG01129">
    <property type="entry name" value="C1.5:_HAD__Beta-PGM__Phosphata"/>
    <property type="match status" value="1"/>
</dbReference>
<dbReference type="Proteomes" id="UP001157034">
    <property type="component" value="Unassembled WGS sequence"/>
</dbReference>
<dbReference type="InterPro" id="IPR023214">
    <property type="entry name" value="HAD_sf"/>
</dbReference>
<dbReference type="PANTHER" id="PTHR43611:SF3">
    <property type="entry name" value="FLAVIN MONONUCLEOTIDE HYDROLASE 1, CHLOROPLATIC"/>
    <property type="match status" value="1"/>
</dbReference>
<name>A0ABQ6K1C1_9MICO</name>
<organism evidence="1 2">
    <name type="scientific">Pseudolysinimonas kribbensis</name>
    <dbReference type="NCBI Taxonomy" id="433641"/>
    <lineage>
        <taxon>Bacteria</taxon>
        <taxon>Bacillati</taxon>
        <taxon>Actinomycetota</taxon>
        <taxon>Actinomycetes</taxon>
        <taxon>Micrococcales</taxon>
        <taxon>Microbacteriaceae</taxon>
        <taxon>Pseudolysinimonas</taxon>
    </lineage>
</organism>
<dbReference type="InterPro" id="IPR023198">
    <property type="entry name" value="PGP-like_dom2"/>
</dbReference>
<dbReference type="Gene3D" id="1.10.150.240">
    <property type="entry name" value="Putative phosphatase, domain 2"/>
    <property type="match status" value="1"/>
</dbReference>
<evidence type="ECO:0000313" key="2">
    <source>
        <dbReference type="Proteomes" id="UP001157034"/>
    </source>
</evidence>
<evidence type="ECO:0000313" key="1">
    <source>
        <dbReference type="EMBL" id="GMA93742.1"/>
    </source>
</evidence>
<dbReference type="Pfam" id="PF00702">
    <property type="entry name" value="Hydrolase"/>
    <property type="match status" value="1"/>
</dbReference>
<gene>
    <name evidence="1" type="ORF">GCM10025881_05660</name>
</gene>
<dbReference type="NCBIfam" id="TIGR01509">
    <property type="entry name" value="HAD-SF-IA-v3"/>
    <property type="match status" value="1"/>
</dbReference>
<comment type="caution">
    <text evidence="1">The sequence shown here is derived from an EMBL/GenBank/DDBJ whole genome shotgun (WGS) entry which is preliminary data.</text>
</comment>
<dbReference type="InterPro" id="IPR036412">
    <property type="entry name" value="HAD-like_sf"/>
</dbReference>
<dbReference type="Gene3D" id="3.40.50.1000">
    <property type="entry name" value="HAD superfamily/HAD-like"/>
    <property type="match status" value="1"/>
</dbReference>
<reference evidence="2" key="1">
    <citation type="journal article" date="2019" name="Int. J. Syst. Evol. Microbiol.">
        <title>The Global Catalogue of Microorganisms (GCM) 10K type strain sequencing project: providing services to taxonomists for standard genome sequencing and annotation.</title>
        <authorList>
            <consortium name="The Broad Institute Genomics Platform"/>
            <consortium name="The Broad Institute Genome Sequencing Center for Infectious Disease"/>
            <person name="Wu L."/>
            <person name="Ma J."/>
        </authorList>
    </citation>
    <scope>NUCLEOTIDE SEQUENCE [LARGE SCALE GENOMIC DNA]</scope>
    <source>
        <strain evidence="2">NBRC 108894</strain>
    </source>
</reference>
<dbReference type="PANTHER" id="PTHR43611">
    <property type="entry name" value="ALPHA-D-GLUCOSE 1-PHOSPHATE PHOSPHATASE"/>
    <property type="match status" value="1"/>
</dbReference>
<dbReference type="InterPro" id="IPR006439">
    <property type="entry name" value="HAD-SF_hydro_IA"/>
</dbReference>
<dbReference type="SUPFAM" id="SSF56784">
    <property type="entry name" value="HAD-like"/>
    <property type="match status" value="1"/>
</dbReference>